<evidence type="ECO:0000313" key="2">
    <source>
        <dbReference type="EMBL" id="ANY78980.1"/>
    </source>
</evidence>
<reference evidence="2" key="1">
    <citation type="submission" date="2016-07" db="EMBL/GenBank/DDBJ databases">
        <title>Microvirga ossetica sp. nov. a new species of rhizobia isolated from root nodules of the legume species Vicia alpestris Steven originated from North Ossetia region in the Caucasus.</title>
        <authorList>
            <person name="Safronova V.I."/>
            <person name="Kuznetsova I.G."/>
            <person name="Sazanova A.L."/>
            <person name="Belimov A."/>
            <person name="Andronov E."/>
            <person name="Osledkin Y.S."/>
            <person name="Onishchuk O.P."/>
            <person name="Kurchak O.N."/>
            <person name="Shaposhnikov A.I."/>
            <person name="Willems A."/>
            <person name="Tikhonovich I.A."/>
        </authorList>
    </citation>
    <scope>NUCLEOTIDE SEQUENCE [LARGE SCALE GENOMIC DNA]</scope>
    <source>
        <strain evidence="2">V5/3M</strain>
    </source>
</reference>
<sequence>MSQLTLADLSDKMRDIDFAMLSTHAEGGEIAGRPMSNNGDVAYEGDSYFFSYEQTRTVEDIKRDPKVSLAFQGSKGLLGKPPIFIAVEGRAELIRDRKAFEEHWTKDLEIWFKDGVDTPGLVLIKVHATRIHYWHGTDEGEVKV</sequence>
<feature type="domain" description="General stress protein FMN-binding split barrel" evidence="1">
    <location>
        <begin position="7"/>
        <end position="139"/>
    </location>
</feature>
<dbReference type="KEGG" id="moc:BB934_12805"/>
<dbReference type="SUPFAM" id="SSF50475">
    <property type="entry name" value="FMN-binding split barrel"/>
    <property type="match status" value="1"/>
</dbReference>
<dbReference type="EMBL" id="CP016616">
    <property type="protein sequence ID" value="ANY78980.1"/>
    <property type="molecule type" value="Genomic_DNA"/>
</dbReference>
<dbReference type="RefSeq" id="WP_099509991.1">
    <property type="nucleotide sequence ID" value="NZ_CP016616.1"/>
</dbReference>
<name>A0A1B2EG80_9HYPH</name>
<dbReference type="PANTHER" id="PTHR34818">
    <property type="entry name" value="PROTEIN BLI-3"/>
    <property type="match status" value="1"/>
</dbReference>
<dbReference type="OrthoDB" id="1432662at2"/>
<proteinExistence type="predicted"/>
<evidence type="ECO:0000259" key="1">
    <source>
        <dbReference type="Pfam" id="PF16242"/>
    </source>
</evidence>
<dbReference type="InterPro" id="IPR012349">
    <property type="entry name" value="Split_barrel_FMN-bd"/>
</dbReference>
<dbReference type="PANTHER" id="PTHR34818:SF1">
    <property type="entry name" value="PROTEIN BLI-3"/>
    <property type="match status" value="1"/>
</dbReference>
<dbReference type="Gene3D" id="2.30.110.10">
    <property type="entry name" value="Electron Transport, Fmn-binding Protein, Chain A"/>
    <property type="match status" value="1"/>
</dbReference>
<dbReference type="Pfam" id="PF16242">
    <property type="entry name" value="Pyrid_ox_like"/>
    <property type="match status" value="1"/>
</dbReference>
<accession>A0A1B2EG80</accession>
<organism evidence="2">
    <name type="scientific">Microvirga ossetica</name>
    <dbReference type="NCBI Taxonomy" id="1882682"/>
    <lineage>
        <taxon>Bacteria</taxon>
        <taxon>Pseudomonadati</taxon>
        <taxon>Pseudomonadota</taxon>
        <taxon>Alphaproteobacteria</taxon>
        <taxon>Hyphomicrobiales</taxon>
        <taxon>Methylobacteriaceae</taxon>
        <taxon>Microvirga</taxon>
    </lineage>
</organism>
<gene>
    <name evidence="2" type="ORF">BB934_12805</name>
</gene>
<dbReference type="InterPro" id="IPR052917">
    <property type="entry name" value="Stress-Dev_Protein"/>
</dbReference>
<protein>
    <submittedName>
        <fullName evidence="2">Pyridoxamine 5'-phosphate oxidase</fullName>
    </submittedName>
</protein>
<dbReference type="InterPro" id="IPR038725">
    <property type="entry name" value="YdaG_split_barrel_FMN-bd"/>
</dbReference>
<dbReference type="AlphaFoldDB" id="A0A1B2EG80"/>